<dbReference type="InterPro" id="IPR053147">
    <property type="entry name" value="Hsp_HslJ-like"/>
</dbReference>
<evidence type="ECO:0000313" key="3">
    <source>
        <dbReference type="EMBL" id="GHE43678.1"/>
    </source>
</evidence>
<feature type="domain" description="DUF306" evidence="2">
    <location>
        <begin position="156"/>
        <end position="259"/>
    </location>
</feature>
<proteinExistence type="predicted"/>
<evidence type="ECO:0000259" key="2">
    <source>
        <dbReference type="Pfam" id="PF03724"/>
    </source>
</evidence>
<feature type="signal peptide" evidence="1">
    <location>
        <begin position="1"/>
        <end position="22"/>
    </location>
</feature>
<dbReference type="Proteomes" id="UP000620550">
    <property type="component" value="Unassembled WGS sequence"/>
</dbReference>
<accession>A0ABQ3I0W6</accession>
<name>A0ABQ3I0W6_9SPHI</name>
<dbReference type="PANTHER" id="PTHR35535">
    <property type="entry name" value="HEAT SHOCK PROTEIN HSLJ"/>
    <property type="match status" value="1"/>
</dbReference>
<dbReference type="EMBL" id="BNAF01000011">
    <property type="protein sequence ID" value="GHE43678.1"/>
    <property type="molecule type" value="Genomic_DNA"/>
</dbReference>
<dbReference type="PANTHER" id="PTHR35535:SF2">
    <property type="entry name" value="DUF306 DOMAIN-CONTAINING PROTEIN"/>
    <property type="match status" value="1"/>
</dbReference>
<keyword evidence="1" id="KW-0732">Signal</keyword>
<dbReference type="InterPro" id="IPR038670">
    <property type="entry name" value="HslJ-like_sf"/>
</dbReference>
<protein>
    <recommendedName>
        <fullName evidence="2">DUF306 domain-containing protein</fullName>
    </recommendedName>
</protein>
<keyword evidence="4" id="KW-1185">Reference proteome</keyword>
<dbReference type="PROSITE" id="PS51257">
    <property type="entry name" value="PROKAR_LIPOPROTEIN"/>
    <property type="match status" value="1"/>
</dbReference>
<dbReference type="InterPro" id="IPR005184">
    <property type="entry name" value="DUF306_Meta_HslJ"/>
</dbReference>
<evidence type="ECO:0000313" key="4">
    <source>
        <dbReference type="Proteomes" id="UP000620550"/>
    </source>
</evidence>
<reference evidence="4" key="1">
    <citation type="journal article" date="2019" name="Int. J. Syst. Evol. Microbiol.">
        <title>The Global Catalogue of Microorganisms (GCM) 10K type strain sequencing project: providing services to taxonomists for standard genome sequencing and annotation.</title>
        <authorList>
            <consortium name="The Broad Institute Genomics Platform"/>
            <consortium name="The Broad Institute Genome Sequencing Center for Infectious Disease"/>
            <person name="Wu L."/>
            <person name="Ma J."/>
        </authorList>
    </citation>
    <scope>NUCLEOTIDE SEQUENCE [LARGE SCALE GENOMIC DNA]</scope>
    <source>
        <strain evidence="4">CGMCC 1.12966</strain>
    </source>
</reference>
<feature type="domain" description="DUF306" evidence="2">
    <location>
        <begin position="36"/>
        <end position="144"/>
    </location>
</feature>
<dbReference type="RefSeq" id="WP_189627392.1">
    <property type="nucleotide sequence ID" value="NZ_BNAF01000011.1"/>
</dbReference>
<feature type="chain" id="PRO_5045512387" description="DUF306 domain-containing protein" evidence="1">
    <location>
        <begin position="23"/>
        <end position="262"/>
    </location>
</feature>
<organism evidence="3 4">
    <name type="scientific">Sphingobacterium griseoflavum</name>
    <dbReference type="NCBI Taxonomy" id="1474952"/>
    <lineage>
        <taxon>Bacteria</taxon>
        <taxon>Pseudomonadati</taxon>
        <taxon>Bacteroidota</taxon>
        <taxon>Sphingobacteriia</taxon>
        <taxon>Sphingobacteriales</taxon>
        <taxon>Sphingobacteriaceae</taxon>
        <taxon>Sphingobacterium</taxon>
    </lineage>
</organism>
<gene>
    <name evidence="3" type="ORF">GCM10017764_28720</name>
</gene>
<evidence type="ECO:0000256" key="1">
    <source>
        <dbReference type="SAM" id="SignalP"/>
    </source>
</evidence>
<comment type="caution">
    <text evidence="3">The sequence shown here is derived from an EMBL/GenBank/DDBJ whole genome shotgun (WGS) entry which is preliminary data.</text>
</comment>
<sequence length="262" mass="28432">MRFLQVFFLGALAVLFFFGSCAARKSGADGAAAGSGLTGGRWQLIELNGQPVPAMVNGKMPYLEFSEEEGRYSSTGGCNGVGGEYELSKSNGIKFGRGMSTMMYCDDMTIENGLKQLFEQADTYKVDAGTLLLSKGKGNVLAKFAMLEDQSGRLAGTWELDYIMEAGLSFDSLYASRKPTISFDPATKKVNGNSSCNNFFGTFELNGNDIQFGPLGSTKMACPGNGEQVFFKGLEKINRFDVHGDVLNMIMGDIAVMRFKRK</sequence>
<dbReference type="Pfam" id="PF03724">
    <property type="entry name" value="META"/>
    <property type="match status" value="2"/>
</dbReference>
<dbReference type="Gene3D" id="2.40.128.270">
    <property type="match status" value="2"/>
</dbReference>